<dbReference type="InterPro" id="IPR012334">
    <property type="entry name" value="Pectin_lyas_fold"/>
</dbReference>
<protein>
    <submittedName>
        <fullName evidence="2">Right-handed parallel beta-helix repeat-containing protein</fullName>
    </submittedName>
</protein>
<dbReference type="SMART" id="SM00710">
    <property type="entry name" value="PbH1"/>
    <property type="match status" value="8"/>
</dbReference>
<dbReference type="RefSeq" id="WP_123803803.1">
    <property type="nucleotide sequence ID" value="NZ_RPFL01000004.1"/>
</dbReference>
<evidence type="ECO:0000259" key="1">
    <source>
        <dbReference type="Pfam" id="PF13229"/>
    </source>
</evidence>
<evidence type="ECO:0000313" key="3">
    <source>
        <dbReference type="Proteomes" id="UP000272412"/>
    </source>
</evidence>
<evidence type="ECO:0000313" key="2">
    <source>
        <dbReference type="EMBL" id="RPD90090.1"/>
    </source>
</evidence>
<dbReference type="Pfam" id="PF13229">
    <property type="entry name" value="Beta_helix"/>
    <property type="match status" value="1"/>
</dbReference>
<comment type="caution">
    <text evidence="2">The sequence shown here is derived from an EMBL/GenBank/DDBJ whole genome shotgun (WGS) entry which is preliminary data.</text>
</comment>
<gene>
    <name evidence="2" type="ORF">EGK74_01955</name>
</gene>
<dbReference type="AlphaFoldDB" id="A0A3N4ND83"/>
<accession>A0A3N4ND83</accession>
<dbReference type="InterPro" id="IPR006626">
    <property type="entry name" value="PbH1"/>
</dbReference>
<dbReference type="InterPro" id="IPR011050">
    <property type="entry name" value="Pectin_lyase_fold/virulence"/>
</dbReference>
<dbReference type="InterPro" id="IPR039448">
    <property type="entry name" value="Beta_helix"/>
</dbReference>
<sequence>MSGTVNQIPTFQTLISASKTQRSNDSVLATKTTASGITYTVYSNSKFGKYIDAGQFGTDKTGKTDSSAAIKAALEVANKEKAAVYLSGKLYIADQIVIDKSLSNVKGLFGDGMGATKISFDTKQDGVFNSNNNDGDIRKYAGILVDGVNNVNISNLSIEYTHTSDFYRKGQSYFGKITGILVNDADNTLISGVEASGANRAGILFTSTSATNKDSRTGTTYKTRVENGEIDETDARLPLGENNRIENSYLHHNRVGGALVAYQEDFVANGNIAAWNGSQYDGGTGYGIAALAGTYNFGITYTNNYTDHNYRKGLDVHDGTDIVIKNNVSNGDRLYGIAVYNRQYAMDDVVIKDNTVIQDPSFRLYHDDDLGQFYHGYGGIQLKTNTQRRDLHTENNANYEISGNKISGLAVHRDALHTYGIEFRNHEHSIDYTVNITDNTIEGTSSKYLIAAINDTSLNGKNGAGSGTINISGNTADIGEIVKGTVPIYVEEKNASDTLRGSVTVSDNDISINKTSGVVEGVQLIGNAKTYAVTDNNFALKGILDKSIISFIGTSNKESASVTVSDNDLVTSSRVKLTADWLQHKNASYVAIDNTHNGKTMDVYSNLNTKQLKSFNDTKEAADAIEKELTTVFDIDKNAFKVNALFTAYDQAKLGEAKAYSYDALDDTYTINTLNSLGIL</sequence>
<dbReference type="Gene3D" id="2.160.20.10">
    <property type="entry name" value="Single-stranded right-handed beta-helix, Pectin lyase-like"/>
    <property type="match status" value="1"/>
</dbReference>
<dbReference type="OrthoDB" id="8607025at2"/>
<feature type="domain" description="Right handed beta helix" evidence="1">
    <location>
        <begin position="240"/>
        <end position="359"/>
    </location>
</feature>
<organism evidence="2 3">
    <name type="scientific">Neisseria weixii</name>
    <dbReference type="NCBI Taxonomy" id="1853276"/>
    <lineage>
        <taxon>Bacteria</taxon>
        <taxon>Pseudomonadati</taxon>
        <taxon>Pseudomonadota</taxon>
        <taxon>Betaproteobacteria</taxon>
        <taxon>Neisseriales</taxon>
        <taxon>Neisseriaceae</taxon>
        <taxon>Neisseria</taxon>
    </lineage>
</organism>
<proteinExistence type="predicted"/>
<keyword evidence="3" id="KW-1185">Reference proteome</keyword>
<dbReference type="EMBL" id="RPFL01000004">
    <property type="protein sequence ID" value="RPD90090.1"/>
    <property type="molecule type" value="Genomic_DNA"/>
</dbReference>
<dbReference type="SUPFAM" id="SSF51126">
    <property type="entry name" value="Pectin lyase-like"/>
    <property type="match status" value="1"/>
</dbReference>
<dbReference type="Proteomes" id="UP000272412">
    <property type="component" value="Unassembled WGS sequence"/>
</dbReference>
<name>A0A3N4ND83_9NEIS</name>
<reference evidence="2 3" key="1">
    <citation type="submission" date="2018-11" db="EMBL/GenBank/DDBJ databases">
        <title>Neisseria weixii sp. nov. isolated from the rectal contents of plateau pika (Ochotona cruzoniae).</title>
        <authorList>
            <person name="Zhang G."/>
        </authorList>
    </citation>
    <scope>NUCLEOTIDE SEQUENCE [LARGE SCALE GENOMIC DNA]</scope>
    <source>
        <strain evidence="2 3">10009</strain>
    </source>
</reference>